<evidence type="ECO:0000256" key="8">
    <source>
        <dbReference type="ARBA" id="ARBA00052559"/>
    </source>
</evidence>
<evidence type="ECO:0000256" key="11">
    <source>
        <dbReference type="ARBA" id="ARBA00075633"/>
    </source>
</evidence>
<dbReference type="EC" id="2.3.1.29" evidence="9"/>
<dbReference type="CDD" id="cd06454">
    <property type="entry name" value="KBL_like"/>
    <property type="match status" value="1"/>
</dbReference>
<dbReference type="InterPro" id="IPR015422">
    <property type="entry name" value="PyrdxlP-dep_Trfase_small"/>
</dbReference>
<protein>
    <recommendedName>
        <fullName evidence="10">2-amino-3-ketobutyrate coenzyme A ligase, mitochondrial</fullName>
        <ecNumber evidence="9">2.3.1.29</ecNumber>
    </recommendedName>
    <alternativeName>
        <fullName evidence="4">5-aminolevulinate synthase, mitochondrial</fullName>
    </alternativeName>
    <alternativeName>
        <fullName evidence="11">Aminoacetone synthase</fullName>
    </alternativeName>
    <alternativeName>
        <fullName evidence="12">Glycine acetyltransferase</fullName>
    </alternativeName>
</protein>
<dbReference type="Gene3D" id="3.90.1150.10">
    <property type="entry name" value="Aspartate Aminotransferase, domain 1"/>
    <property type="match status" value="1"/>
</dbReference>
<evidence type="ECO:0000256" key="9">
    <source>
        <dbReference type="ARBA" id="ARBA00067076"/>
    </source>
</evidence>
<dbReference type="PROSITE" id="PS00599">
    <property type="entry name" value="AA_TRANSFER_CLASS_2"/>
    <property type="match status" value="1"/>
</dbReference>
<dbReference type="NCBIfam" id="TIGR01822">
    <property type="entry name" value="2am3keto_CoA"/>
    <property type="match status" value="1"/>
</dbReference>
<dbReference type="EMBL" id="MBFS01000325">
    <property type="protein sequence ID" value="PVV02816.1"/>
    <property type="molecule type" value="Genomic_DNA"/>
</dbReference>
<evidence type="ECO:0000256" key="1">
    <source>
        <dbReference type="ARBA" id="ARBA00001933"/>
    </source>
</evidence>
<dbReference type="HAMAP" id="MF_00985">
    <property type="entry name" value="2am3keto_CoA_ligase"/>
    <property type="match status" value="1"/>
</dbReference>
<keyword evidence="15" id="KW-1185">Reference proteome</keyword>
<name>A0A2T9ZE02_9FUNG</name>
<accession>A0A2T9ZE02</accession>
<dbReference type="GO" id="GO:0006783">
    <property type="term" value="P:heme biosynthetic process"/>
    <property type="evidence" value="ECO:0007669"/>
    <property type="project" value="UniProtKB-ARBA"/>
</dbReference>
<dbReference type="FunFam" id="3.40.640.10:FF:000006">
    <property type="entry name" value="5-aminolevulinate synthase, mitochondrial"/>
    <property type="match status" value="1"/>
</dbReference>
<gene>
    <name evidence="14" type="ORF">BB560_002716</name>
</gene>
<dbReference type="PANTHER" id="PTHR13693:SF102">
    <property type="entry name" value="2-AMINO-3-KETOBUTYRATE COENZYME A LIGASE, MITOCHONDRIAL"/>
    <property type="match status" value="1"/>
</dbReference>
<dbReference type="Proteomes" id="UP000245609">
    <property type="component" value="Unassembled WGS sequence"/>
</dbReference>
<proteinExistence type="inferred from homology"/>
<evidence type="ECO:0000256" key="5">
    <source>
        <dbReference type="ARBA" id="ARBA00022679"/>
    </source>
</evidence>
<dbReference type="FunFam" id="3.90.1150.10:FF:000004">
    <property type="entry name" value="2-amino-3-ketobutyrate coenzyme A ligase"/>
    <property type="match status" value="1"/>
</dbReference>
<dbReference type="InterPro" id="IPR050087">
    <property type="entry name" value="AON_synthase_class-II"/>
</dbReference>
<dbReference type="InterPro" id="IPR015424">
    <property type="entry name" value="PyrdxlP-dep_Trfase"/>
</dbReference>
<evidence type="ECO:0000256" key="4">
    <source>
        <dbReference type="ARBA" id="ARBA00019560"/>
    </source>
</evidence>
<keyword evidence="7" id="KW-0012">Acyltransferase</keyword>
<dbReference type="GO" id="GO:0006567">
    <property type="term" value="P:L-threonine catabolic process"/>
    <property type="evidence" value="ECO:0007669"/>
    <property type="project" value="InterPro"/>
</dbReference>
<dbReference type="GO" id="GO:0005737">
    <property type="term" value="C:cytoplasm"/>
    <property type="evidence" value="ECO:0007669"/>
    <property type="project" value="UniProtKB-ARBA"/>
</dbReference>
<evidence type="ECO:0000313" key="14">
    <source>
        <dbReference type="EMBL" id="PVV02816.1"/>
    </source>
</evidence>
<evidence type="ECO:0000259" key="13">
    <source>
        <dbReference type="Pfam" id="PF00155"/>
    </source>
</evidence>
<dbReference type="InterPro" id="IPR004839">
    <property type="entry name" value="Aminotransferase_I/II_large"/>
</dbReference>
<dbReference type="InterPro" id="IPR015421">
    <property type="entry name" value="PyrdxlP-dep_Trfase_major"/>
</dbReference>
<dbReference type="AlphaFoldDB" id="A0A2T9ZE02"/>
<evidence type="ECO:0000256" key="6">
    <source>
        <dbReference type="ARBA" id="ARBA00022898"/>
    </source>
</evidence>
<sequence>MSGRIPKAFSARIQSELAAIQAAGTMKNERIIISPQESLISVQDKNTSRKVLNFCANNYLGLAKHPAIISSAHKYLDAWGNGLSSVRFICGTQSIHKDLEHKLSDFYGKEDSILYSSCFDANASIFEALLTKEDAVISDSLNHASIIDGIRLSKAMRYRYKNCDMADLERQLQLADQEDGVFSMDGKIAPLPQICDLADKYDAIVFVDDCHATGVLGSTGKGTGEHFGIMDRIHFVNGTLGKALGGASGGYTVGDAASIQLLRNKGRPYLFSNTLAPSIVGAGIAALDLLTGQESKQLLKRLWDNTNLFRTEMAKAGFGIVGDNHPIVPVMLGDAKLASTFADKMLEHGIYVIGFSYPVVPKGKARIRVQLSGAHTTEHIKAAIDAFKQVGAELGVIPSKSKI</sequence>
<evidence type="ECO:0000313" key="15">
    <source>
        <dbReference type="Proteomes" id="UP000245609"/>
    </source>
</evidence>
<evidence type="ECO:0000256" key="10">
    <source>
        <dbReference type="ARBA" id="ARBA00069660"/>
    </source>
</evidence>
<dbReference type="SUPFAM" id="SSF53383">
    <property type="entry name" value="PLP-dependent transferases"/>
    <property type="match status" value="1"/>
</dbReference>
<dbReference type="InterPro" id="IPR001917">
    <property type="entry name" value="Aminotrans_II_pyridoxalP_BS"/>
</dbReference>
<reference evidence="14 15" key="1">
    <citation type="journal article" date="2018" name="MBio">
        <title>Comparative Genomics Reveals the Core Gene Toolbox for the Fungus-Insect Symbiosis.</title>
        <authorList>
            <person name="Wang Y."/>
            <person name="Stata M."/>
            <person name="Wang W."/>
            <person name="Stajich J.E."/>
            <person name="White M.M."/>
            <person name="Moncalvo J.M."/>
        </authorList>
    </citation>
    <scope>NUCLEOTIDE SEQUENCE [LARGE SCALE GENOMIC DNA]</scope>
    <source>
        <strain evidence="14 15">SC-DP-2</strain>
    </source>
</reference>
<comment type="cofactor">
    <cofactor evidence="1">
        <name>pyridoxal 5'-phosphate</name>
        <dbReference type="ChEBI" id="CHEBI:597326"/>
    </cofactor>
</comment>
<dbReference type="PANTHER" id="PTHR13693">
    <property type="entry name" value="CLASS II AMINOTRANSFERASE/8-AMINO-7-OXONONANOATE SYNTHASE"/>
    <property type="match status" value="1"/>
</dbReference>
<keyword evidence="5" id="KW-0808">Transferase</keyword>
<comment type="catalytic activity">
    <reaction evidence="8">
        <text>glycine + acetyl-CoA = (2S)-2-amino-3-oxobutanoate + CoA</text>
        <dbReference type="Rhea" id="RHEA:20736"/>
        <dbReference type="ChEBI" id="CHEBI:57287"/>
        <dbReference type="ChEBI" id="CHEBI:57288"/>
        <dbReference type="ChEBI" id="CHEBI:57305"/>
        <dbReference type="ChEBI" id="CHEBI:78948"/>
        <dbReference type="EC" id="2.3.1.29"/>
    </reaction>
    <physiologicalReaction direction="right-to-left" evidence="8">
        <dbReference type="Rhea" id="RHEA:20738"/>
    </physiologicalReaction>
</comment>
<comment type="function">
    <text evidence="2">Catalyzes the synthesis of 5-aminolevulinate (ALA) from succinyl-CoA and glycine, the first and rate-limiting step in heme biosynthesis.</text>
</comment>
<dbReference type="GO" id="GO:0030170">
    <property type="term" value="F:pyridoxal phosphate binding"/>
    <property type="evidence" value="ECO:0007669"/>
    <property type="project" value="InterPro"/>
</dbReference>
<dbReference type="NCBIfam" id="NF005394">
    <property type="entry name" value="PRK06939.1"/>
    <property type="match status" value="1"/>
</dbReference>
<dbReference type="InterPro" id="IPR011282">
    <property type="entry name" value="2am3keto_CoA_ligase"/>
</dbReference>
<evidence type="ECO:0000256" key="3">
    <source>
        <dbReference type="ARBA" id="ARBA00008392"/>
    </source>
</evidence>
<evidence type="ECO:0000256" key="12">
    <source>
        <dbReference type="ARBA" id="ARBA00078624"/>
    </source>
</evidence>
<dbReference type="STRING" id="133381.A0A2T9ZE02"/>
<feature type="domain" description="Aminotransferase class I/classII large" evidence="13">
    <location>
        <begin position="50"/>
        <end position="387"/>
    </location>
</feature>
<dbReference type="GO" id="GO:0008890">
    <property type="term" value="F:glycine C-acetyltransferase activity"/>
    <property type="evidence" value="ECO:0007669"/>
    <property type="project" value="UniProtKB-EC"/>
</dbReference>
<comment type="caution">
    <text evidence="14">The sequence shown here is derived from an EMBL/GenBank/DDBJ whole genome shotgun (WGS) entry which is preliminary data.</text>
</comment>
<dbReference type="OrthoDB" id="10263824at2759"/>
<evidence type="ECO:0000256" key="2">
    <source>
        <dbReference type="ARBA" id="ARBA00003076"/>
    </source>
</evidence>
<comment type="similarity">
    <text evidence="3">Belongs to the class-II pyridoxal-phosphate-dependent aminotransferase family.</text>
</comment>
<organism evidence="14 15">
    <name type="scientific">Smittium megazygosporum</name>
    <dbReference type="NCBI Taxonomy" id="133381"/>
    <lineage>
        <taxon>Eukaryota</taxon>
        <taxon>Fungi</taxon>
        <taxon>Fungi incertae sedis</taxon>
        <taxon>Zoopagomycota</taxon>
        <taxon>Kickxellomycotina</taxon>
        <taxon>Harpellomycetes</taxon>
        <taxon>Harpellales</taxon>
        <taxon>Legeriomycetaceae</taxon>
        <taxon>Smittium</taxon>
    </lineage>
</organism>
<evidence type="ECO:0000256" key="7">
    <source>
        <dbReference type="ARBA" id="ARBA00023315"/>
    </source>
</evidence>
<dbReference type="Gene3D" id="3.40.640.10">
    <property type="entry name" value="Type I PLP-dependent aspartate aminotransferase-like (Major domain)"/>
    <property type="match status" value="1"/>
</dbReference>
<keyword evidence="6" id="KW-0663">Pyridoxal phosphate</keyword>
<dbReference type="Pfam" id="PF00155">
    <property type="entry name" value="Aminotran_1_2"/>
    <property type="match status" value="1"/>
</dbReference>